<dbReference type="GO" id="GO:0008131">
    <property type="term" value="F:primary methylamine oxidase activity"/>
    <property type="evidence" value="ECO:0007669"/>
    <property type="project" value="InterPro"/>
</dbReference>
<gene>
    <name evidence="2" type="ORF">ACRE_046770</name>
</gene>
<dbReference type="InterPro" id="IPR016182">
    <property type="entry name" value="Cu_amine_oxidase_N-reg"/>
</dbReference>
<proteinExistence type="predicted"/>
<protein>
    <submittedName>
        <fullName evidence="2">Uncharacterized protein</fullName>
    </submittedName>
</protein>
<comment type="caution">
    <text evidence="2">The sequence shown here is derived from an EMBL/GenBank/DDBJ whole genome shotgun (WGS) entry which is preliminary data.</text>
</comment>
<dbReference type="SUPFAM" id="SSF54416">
    <property type="entry name" value="Amine oxidase N-terminal region"/>
    <property type="match status" value="1"/>
</dbReference>
<reference evidence="3" key="1">
    <citation type="journal article" date="2014" name="Genome Announc.">
        <title>Genome sequence and annotation of Acremonium chrysogenum, producer of the beta-lactam antibiotic cephalosporin C.</title>
        <authorList>
            <person name="Terfehr D."/>
            <person name="Dahlmann T.A."/>
            <person name="Specht T."/>
            <person name="Zadra I."/>
            <person name="Kuernsteiner H."/>
            <person name="Kueck U."/>
        </authorList>
    </citation>
    <scope>NUCLEOTIDE SEQUENCE [LARGE SCALE GENOMIC DNA]</scope>
    <source>
        <strain evidence="3">ATCC 11550 / CBS 779.69 / DSM 880 / IAM 14645 / JCM 23072 / IMI 49137</strain>
    </source>
</reference>
<dbReference type="Gene3D" id="3.10.450.40">
    <property type="match status" value="1"/>
</dbReference>
<name>A0A086T561_HAPC1</name>
<dbReference type="Proteomes" id="UP000029964">
    <property type="component" value="Unassembled WGS sequence"/>
</dbReference>
<dbReference type="HOGENOM" id="CLU_2922062_0_0_1"/>
<sequence length="61" mass="6426">MGFGERTSLIHDGSGINTSHAPPRLGPLTCGEIRTAVEIVRKAHGELSFRAVSLLEPSKAG</sequence>
<dbReference type="EMBL" id="JPKY01000047">
    <property type="protein sequence ID" value="KFH44493.1"/>
    <property type="molecule type" value="Genomic_DNA"/>
</dbReference>
<organism evidence="2 3">
    <name type="scientific">Hapsidospora chrysogenum (strain ATCC 11550 / CBS 779.69 / DSM 880 / IAM 14645 / JCM 23072 / IMI 49137)</name>
    <name type="common">Acremonium chrysogenum</name>
    <dbReference type="NCBI Taxonomy" id="857340"/>
    <lineage>
        <taxon>Eukaryota</taxon>
        <taxon>Fungi</taxon>
        <taxon>Dikarya</taxon>
        <taxon>Ascomycota</taxon>
        <taxon>Pezizomycotina</taxon>
        <taxon>Sordariomycetes</taxon>
        <taxon>Hypocreomycetidae</taxon>
        <taxon>Hypocreales</taxon>
        <taxon>Bionectriaceae</taxon>
        <taxon>Hapsidospora</taxon>
    </lineage>
</organism>
<evidence type="ECO:0000313" key="2">
    <source>
        <dbReference type="EMBL" id="KFH44493.1"/>
    </source>
</evidence>
<dbReference type="GO" id="GO:0005507">
    <property type="term" value="F:copper ion binding"/>
    <property type="evidence" value="ECO:0007669"/>
    <property type="project" value="InterPro"/>
</dbReference>
<evidence type="ECO:0000256" key="1">
    <source>
        <dbReference type="SAM" id="MobiDB-lite"/>
    </source>
</evidence>
<keyword evidence="3" id="KW-1185">Reference proteome</keyword>
<evidence type="ECO:0000313" key="3">
    <source>
        <dbReference type="Proteomes" id="UP000029964"/>
    </source>
</evidence>
<accession>A0A086T561</accession>
<dbReference type="GO" id="GO:0009308">
    <property type="term" value="P:amine metabolic process"/>
    <property type="evidence" value="ECO:0007669"/>
    <property type="project" value="InterPro"/>
</dbReference>
<dbReference type="AlphaFoldDB" id="A0A086T561"/>
<dbReference type="GO" id="GO:0048038">
    <property type="term" value="F:quinone binding"/>
    <property type="evidence" value="ECO:0007669"/>
    <property type="project" value="InterPro"/>
</dbReference>
<feature type="region of interest" description="Disordered" evidence="1">
    <location>
        <begin position="1"/>
        <end position="27"/>
    </location>
</feature>